<evidence type="ECO:0000313" key="5">
    <source>
        <dbReference type="EMBL" id="NJC25544.1"/>
    </source>
</evidence>
<gene>
    <name evidence="5" type="ORF">GGR27_001025</name>
</gene>
<dbReference type="InterPro" id="IPR041354">
    <property type="entry name" value="4PPT_N"/>
</dbReference>
<comment type="caution">
    <text evidence="5">The sequence shown here is derived from an EMBL/GenBank/DDBJ whole genome shotgun (WGS) entry which is preliminary data.</text>
</comment>
<sequence>MPVQFHEPLRSPGEWGLFHITETEDVLLNQAHLYTDEARQLSLVRGKGHRKEFLAARILLHQMSGRSVRGELRKDTAGKPHLADSHFHVSISHTVNYAAAVAHPNPCGVDVQRIVGKIARIAPRFMSTAETVQLKETNNLVQMHLIWSAKEAMYKAFGRRQIDFKEHLYVDLGNFSLSNTTAAAVLRTPDVTMVFDLDYRIFDDFVVVACVESLSGV</sequence>
<dbReference type="SUPFAM" id="SSF56214">
    <property type="entry name" value="4'-phosphopantetheinyl transferase"/>
    <property type="match status" value="2"/>
</dbReference>
<protein>
    <submittedName>
        <fullName evidence="5">Phosphopantetheinyl transferase</fullName>
    </submittedName>
</protein>
<feature type="domain" description="4'-phosphopantetheinyl transferase" evidence="3">
    <location>
        <begin position="106"/>
        <end position="166"/>
    </location>
</feature>
<dbReference type="InterPro" id="IPR008278">
    <property type="entry name" value="4-PPantetheinyl_Trfase_dom"/>
</dbReference>
<proteinExistence type="inferred from homology"/>
<dbReference type="PANTHER" id="PTHR12215">
    <property type="entry name" value="PHOSPHOPANTETHEINE TRANSFERASE"/>
    <property type="match status" value="1"/>
</dbReference>
<evidence type="ECO:0000259" key="4">
    <source>
        <dbReference type="Pfam" id="PF17837"/>
    </source>
</evidence>
<evidence type="ECO:0000313" key="6">
    <source>
        <dbReference type="Proteomes" id="UP000770785"/>
    </source>
</evidence>
<comment type="similarity">
    <text evidence="1">Belongs to the P-Pant transferase superfamily. Gsp/Sfp/HetI/AcpT family.</text>
</comment>
<evidence type="ECO:0000256" key="1">
    <source>
        <dbReference type="ARBA" id="ARBA00010990"/>
    </source>
</evidence>
<evidence type="ECO:0000259" key="3">
    <source>
        <dbReference type="Pfam" id="PF01648"/>
    </source>
</evidence>
<dbReference type="Pfam" id="PF01648">
    <property type="entry name" value="ACPS"/>
    <property type="match status" value="1"/>
</dbReference>
<accession>A0ABX0X9D6</accession>
<keyword evidence="2 5" id="KW-0808">Transferase</keyword>
<name>A0ABX0X9D6_9BACT</name>
<feature type="domain" description="4'-phosphopantetheinyl transferase N-terminal" evidence="4">
    <location>
        <begin position="50"/>
        <end position="102"/>
    </location>
</feature>
<dbReference type="InterPro" id="IPR037143">
    <property type="entry name" value="4-PPantetheinyl_Trfase_dom_sf"/>
</dbReference>
<reference evidence="5 6" key="1">
    <citation type="submission" date="2020-03" db="EMBL/GenBank/DDBJ databases">
        <title>Genomic Encyclopedia of Type Strains, Phase IV (KMG-IV): sequencing the most valuable type-strain genomes for metagenomic binning, comparative biology and taxonomic classification.</title>
        <authorList>
            <person name="Goeker M."/>
        </authorList>
    </citation>
    <scope>NUCLEOTIDE SEQUENCE [LARGE SCALE GENOMIC DNA]</scope>
    <source>
        <strain evidence="5 6">DSM 105096</strain>
    </source>
</reference>
<dbReference type="GO" id="GO:0016740">
    <property type="term" value="F:transferase activity"/>
    <property type="evidence" value="ECO:0007669"/>
    <property type="project" value="UniProtKB-KW"/>
</dbReference>
<dbReference type="Proteomes" id="UP000770785">
    <property type="component" value="Unassembled WGS sequence"/>
</dbReference>
<dbReference type="RefSeq" id="WP_168036293.1">
    <property type="nucleotide sequence ID" value="NZ_JAATJH010000001.1"/>
</dbReference>
<dbReference type="PANTHER" id="PTHR12215:SF10">
    <property type="entry name" value="L-AMINOADIPATE-SEMIALDEHYDE DEHYDROGENASE-PHOSPHOPANTETHEINYL TRANSFERASE"/>
    <property type="match status" value="1"/>
</dbReference>
<dbReference type="Pfam" id="PF17837">
    <property type="entry name" value="4PPT_N"/>
    <property type="match status" value="1"/>
</dbReference>
<dbReference type="InterPro" id="IPR050559">
    <property type="entry name" value="P-Pant_transferase_sf"/>
</dbReference>
<evidence type="ECO:0000256" key="2">
    <source>
        <dbReference type="ARBA" id="ARBA00022679"/>
    </source>
</evidence>
<dbReference type="Gene3D" id="3.90.470.20">
    <property type="entry name" value="4'-phosphopantetheinyl transferase domain"/>
    <property type="match status" value="1"/>
</dbReference>
<keyword evidence="6" id="KW-1185">Reference proteome</keyword>
<organism evidence="5 6">
    <name type="scientific">Neolewinella antarctica</name>
    <dbReference type="NCBI Taxonomy" id="442734"/>
    <lineage>
        <taxon>Bacteria</taxon>
        <taxon>Pseudomonadati</taxon>
        <taxon>Bacteroidota</taxon>
        <taxon>Saprospiria</taxon>
        <taxon>Saprospirales</taxon>
        <taxon>Lewinellaceae</taxon>
        <taxon>Neolewinella</taxon>
    </lineage>
</organism>
<dbReference type="EMBL" id="JAATJH010000001">
    <property type="protein sequence ID" value="NJC25544.1"/>
    <property type="molecule type" value="Genomic_DNA"/>
</dbReference>